<dbReference type="WBParaSite" id="L893_g13263.t1">
    <property type="protein sequence ID" value="L893_g13263.t1"/>
    <property type="gene ID" value="L893_g13263"/>
</dbReference>
<name>A0A1I7Y6L4_9BILA</name>
<reference evidence="2" key="1">
    <citation type="submission" date="2016-11" db="UniProtKB">
        <authorList>
            <consortium name="WormBaseParasite"/>
        </authorList>
    </citation>
    <scope>IDENTIFICATION</scope>
</reference>
<proteinExistence type="predicted"/>
<evidence type="ECO:0000313" key="2">
    <source>
        <dbReference type="WBParaSite" id="L893_g13263.t1"/>
    </source>
</evidence>
<dbReference type="AlphaFoldDB" id="A0A1I7Y6L4"/>
<sequence length="103" mass="12423">MKPSFKPVRKLGKLITKTFKKPRAASYTVETDLYLHEVHQLHKRVQRGRHKRRVKLCNEPSMIHLLLVIDSLEWPKYKKIQDKRRKQRHVPKLDVILESWCSE</sequence>
<evidence type="ECO:0000313" key="1">
    <source>
        <dbReference type="Proteomes" id="UP000095287"/>
    </source>
</evidence>
<organism evidence="1 2">
    <name type="scientific">Steinernema glaseri</name>
    <dbReference type="NCBI Taxonomy" id="37863"/>
    <lineage>
        <taxon>Eukaryota</taxon>
        <taxon>Metazoa</taxon>
        <taxon>Ecdysozoa</taxon>
        <taxon>Nematoda</taxon>
        <taxon>Chromadorea</taxon>
        <taxon>Rhabditida</taxon>
        <taxon>Tylenchina</taxon>
        <taxon>Panagrolaimomorpha</taxon>
        <taxon>Strongyloidoidea</taxon>
        <taxon>Steinernematidae</taxon>
        <taxon>Steinernema</taxon>
    </lineage>
</organism>
<accession>A0A1I7Y6L4</accession>
<keyword evidence="1" id="KW-1185">Reference proteome</keyword>
<dbReference type="Proteomes" id="UP000095287">
    <property type="component" value="Unplaced"/>
</dbReference>
<protein>
    <submittedName>
        <fullName evidence="2">Ovule protein</fullName>
    </submittedName>
</protein>